<dbReference type="PRINTS" id="PR01680">
    <property type="entry name" value="TNFACTORR6"/>
</dbReference>
<feature type="repeat" description="TNFR-Cys" evidence="1">
    <location>
        <begin position="25"/>
        <end position="59"/>
    </location>
</feature>
<evidence type="ECO:0000313" key="6">
    <source>
        <dbReference type="RefSeq" id="XP_033777446.1"/>
    </source>
</evidence>
<feature type="signal peptide" evidence="3">
    <location>
        <begin position="1"/>
        <end position="22"/>
    </location>
</feature>
<dbReference type="GO" id="GO:0006915">
    <property type="term" value="P:apoptotic process"/>
    <property type="evidence" value="ECO:0007669"/>
    <property type="project" value="InterPro"/>
</dbReference>
<dbReference type="PROSITE" id="PS50050">
    <property type="entry name" value="TNFR_NGFR_2"/>
    <property type="match status" value="3"/>
</dbReference>
<feature type="domain" description="TNFR-Cys" evidence="4">
    <location>
        <begin position="104"/>
        <end position="146"/>
    </location>
</feature>
<dbReference type="GO" id="GO:0046642">
    <property type="term" value="P:negative regulation of alpha-beta T cell proliferation"/>
    <property type="evidence" value="ECO:0007669"/>
    <property type="project" value="TreeGrafter"/>
</dbReference>
<evidence type="ECO:0000313" key="5">
    <source>
        <dbReference type="Proteomes" id="UP000515159"/>
    </source>
</evidence>
<dbReference type="PANTHER" id="PTHR46838">
    <property type="entry name" value="TUMOR NECROSIS FACTOR RECEPTOR SUPERFAMILY MEMBER 14"/>
    <property type="match status" value="1"/>
</dbReference>
<dbReference type="AlphaFoldDB" id="A0A6P8PPL2"/>
<dbReference type="CDD" id="cd13405">
    <property type="entry name" value="TNFRSF14_teleost"/>
    <property type="match status" value="1"/>
</dbReference>
<dbReference type="GO" id="GO:0050830">
    <property type="term" value="P:defense response to Gram-positive bacterium"/>
    <property type="evidence" value="ECO:0007669"/>
    <property type="project" value="TreeGrafter"/>
</dbReference>
<feature type="disulfide bond" evidence="1">
    <location>
        <begin position="38"/>
        <end position="51"/>
    </location>
</feature>
<dbReference type="Proteomes" id="UP000515159">
    <property type="component" value="Chromosome 15"/>
</dbReference>
<feature type="domain" description="TNFR-Cys" evidence="4">
    <location>
        <begin position="25"/>
        <end position="59"/>
    </location>
</feature>
<gene>
    <name evidence="6" type="primary">TNFRSF14</name>
</gene>
<dbReference type="InterPro" id="IPR008063">
    <property type="entry name" value="Fas_rcpt"/>
</dbReference>
<dbReference type="GO" id="GO:0007165">
    <property type="term" value="P:signal transduction"/>
    <property type="evidence" value="ECO:0007669"/>
    <property type="project" value="InterPro"/>
</dbReference>
<dbReference type="GO" id="GO:0004888">
    <property type="term" value="F:transmembrane signaling receptor activity"/>
    <property type="evidence" value="ECO:0007669"/>
    <property type="project" value="InterPro"/>
</dbReference>
<name>A0A6P8PPL2_GEOSA</name>
<evidence type="ECO:0000256" key="2">
    <source>
        <dbReference type="SAM" id="Phobius"/>
    </source>
</evidence>
<dbReference type="PANTHER" id="PTHR46838:SF1">
    <property type="entry name" value="TUMOR NECROSIS FACTOR RECEPTOR SUPERFAMILY MEMBER 14"/>
    <property type="match status" value="1"/>
</dbReference>
<dbReference type="Gene3D" id="2.10.50.10">
    <property type="entry name" value="Tumor Necrosis Factor Receptor, subunit A, domain 2"/>
    <property type="match status" value="3"/>
</dbReference>
<evidence type="ECO:0000256" key="1">
    <source>
        <dbReference type="PROSITE-ProRule" id="PRU00206"/>
    </source>
</evidence>
<feature type="chain" id="PRO_5028381150" evidence="3">
    <location>
        <begin position="23"/>
        <end position="298"/>
    </location>
</feature>
<keyword evidence="1" id="KW-1015">Disulfide bond</keyword>
<dbReference type="PROSITE" id="PS00652">
    <property type="entry name" value="TNFR_NGFR_1"/>
    <property type="match status" value="2"/>
</dbReference>
<dbReference type="InParanoid" id="A0A6P8PPL2"/>
<dbReference type="RefSeq" id="XP_033777446.1">
    <property type="nucleotide sequence ID" value="XM_033921555.1"/>
</dbReference>
<keyword evidence="3" id="KW-0732">Signal</keyword>
<comment type="caution">
    <text evidence="1">Lacks conserved residue(s) required for the propagation of feature annotation.</text>
</comment>
<dbReference type="GO" id="GO:0050829">
    <property type="term" value="P:defense response to Gram-negative bacterium"/>
    <property type="evidence" value="ECO:0007669"/>
    <property type="project" value="TreeGrafter"/>
</dbReference>
<protein>
    <submittedName>
        <fullName evidence="6">Tumor necrosis factor receptor superfamily member 14 isoform X1</fullName>
    </submittedName>
</protein>
<dbReference type="InterPro" id="IPR001368">
    <property type="entry name" value="TNFR/NGFR_Cys_rich_reg"/>
</dbReference>
<evidence type="ECO:0000256" key="3">
    <source>
        <dbReference type="SAM" id="SignalP"/>
    </source>
</evidence>
<accession>A0A6P8PPL2</accession>
<feature type="transmembrane region" description="Helical" evidence="2">
    <location>
        <begin position="193"/>
        <end position="217"/>
    </location>
</feature>
<feature type="repeat" description="TNFR-Cys" evidence="1">
    <location>
        <begin position="61"/>
        <end position="103"/>
    </location>
</feature>
<keyword evidence="6" id="KW-0675">Receptor</keyword>
<feature type="disulfide bond" evidence="1">
    <location>
        <begin position="41"/>
        <end position="59"/>
    </location>
</feature>
<dbReference type="CDD" id="cd00185">
    <property type="entry name" value="TNFRSF"/>
    <property type="match status" value="1"/>
</dbReference>
<dbReference type="FunFam" id="2.10.50.10:FF:000007">
    <property type="entry name" value="TNF receptor superfamily member 14"/>
    <property type="match status" value="1"/>
</dbReference>
<dbReference type="CTD" id="8764"/>
<dbReference type="SMART" id="SM00208">
    <property type="entry name" value="TNFR"/>
    <property type="match status" value="4"/>
</dbReference>
<feature type="domain" description="TNFR-Cys" evidence="4">
    <location>
        <begin position="61"/>
        <end position="103"/>
    </location>
</feature>
<evidence type="ECO:0000259" key="4">
    <source>
        <dbReference type="PROSITE" id="PS50050"/>
    </source>
</evidence>
<dbReference type="GO" id="GO:0002720">
    <property type="term" value="P:positive regulation of cytokine production involved in immune response"/>
    <property type="evidence" value="ECO:0007669"/>
    <property type="project" value="TreeGrafter"/>
</dbReference>
<feature type="disulfide bond" evidence="1">
    <location>
        <begin position="128"/>
        <end position="146"/>
    </location>
</feature>
<dbReference type="GO" id="GO:2000406">
    <property type="term" value="P:positive regulation of T cell migration"/>
    <property type="evidence" value="ECO:0007669"/>
    <property type="project" value="TreeGrafter"/>
</dbReference>
<sequence length="298" mass="33149">MLLHKRIFSVLILMIQKTFVMGEETCSQGEYKTGTLCCPMCQPATKVYRHCTEMSSTTCIPCVEGTYMDHPNGLTECFKCKFCDRGMGLSEKQSCTYFKNTVCGCQSGFFCAELKRDDCDLCQRQSVCEPGYYLKKPGTETTDTVCETCPDGTFSTENMSEKCKPWTKCTDLNMDELKSGTPSSDSLCKKKNIIVPIALGIIISLLLLISGLCVLYCKRKRKLCFGPDSCFNKNSPREMHEKVEGHPLNPVNMEGQGRSVIVNMKRTVNSSLAKDNDSGMHSSGTDCDFIAPVEETGR</sequence>
<dbReference type="SUPFAM" id="SSF57586">
    <property type="entry name" value="TNF receptor-like"/>
    <property type="match status" value="3"/>
</dbReference>
<keyword evidence="2" id="KW-1133">Transmembrane helix</keyword>
<feature type="disulfide bond" evidence="1">
    <location>
        <begin position="62"/>
        <end position="77"/>
    </location>
</feature>
<dbReference type="GO" id="GO:0006955">
    <property type="term" value="P:immune response"/>
    <property type="evidence" value="ECO:0007669"/>
    <property type="project" value="InterPro"/>
</dbReference>
<dbReference type="GeneID" id="117348913"/>
<organism evidence="5 6">
    <name type="scientific">Geotrypetes seraphini</name>
    <name type="common">Gaboon caecilian</name>
    <name type="synonym">Caecilia seraphini</name>
    <dbReference type="NCBI Taxonomy" id="260995"/>
    <lineage>
        <taxon>Eukaryota</taxon>
        <taxon>Metazoa</taxon>
        <taxon>Chordata</taxon>
        <taxon>Craniata</taxon>
        <taxon>Vertebrata</taxon>
        <taxon>Euteleostomi</taxon>
        <taxon>Amphibia</taxon>
        <taxon>Gymnophiona</taxon>
        <taxon>Geotrypetes</taxon>
    </lineage>
</organism>
<dbReference type="OrthoDB" id="10031141at2759"/>
<dbReference type="FunCoup" id="A0A6P8PPL2">
    <property type="interactions" value="483"/>
</dbReference>
<reference evidence="6" key="1">
    <citation type="submission" date="2025-08" db="UniProtKB">
        <authorList>
            <consortium name="RefSeq"/>
        </authorList>
    </citation>
    <scope>IDENTIFICATION</scope>
</reference>
<dbReference type="GO" id="GO:0009897">
    <property type="term" value="C:external side of plasma membrane"/>
    <property type="evidence" value="ECO:0007669"/>
    <property type="project" value="TreeGrafter"/>
</dbReference>
<dbReference type="Pfam" id="PF00020">
    <property type="entry name" value="TNFR_c6"/>
    <property type="match status" value="3"/>
</dbReference>
<keyword evidence="2" id="KW-0472">Membrane</keyword>
<proteinExistence type="predicted"/>
<dbReference type="KEGG" id="gsh:117348913"/>
<keyword evidence="5" id="KW-1185">Reference proteome</keyword>
<feature type="repeat" description="TNFR-Cys" evidence="1">
    <location>
        <begin position="104"/>
        <end position="146"/>
    </location>
</feature>
<keyword evidence="2" id="KW-0812">Transmembrane</keyword>